<evidence type="ECO:0000256" key="2">
    <source>
        <dbReference type="ARBA" id="ARBA00023125"/>
    </source>
</evidence>
<dbReference type="PROSITE" id="PS50995">
    <property type="entry name" value="HTH_MARR_2"/>
    <property type="match status" value="1"/>
</dbReference>
<dbReference type="InterPro" id="IPR036388">
    <property type="entry name" value="WH-like_DNA-bd_sf"/>
</dbReference>
<feature type="domain" description="HTH marR-type" evidence="4">
    <location>
        <begin position="1"/>
        <end position="137"/>
    </location>
</feature>
<dbReference type="eggNOG" id="COG1846">
    <property type="taxonomic scope" value="Bacteria"/>
</dbReference>
<dbReference type="Gene3D" id="1.10.10.10">
    <property type="entry name" value="Winged helix-like DNA-binding domain superfamily/Winged helix DNA-binding domain"/>
    <property type="match status" value="1"/>
</dbReference>
<evidence type="ECO:0000313" key="6">
    <source>
        <dbReference type="Proteomes" id="UP000027142"/>
    </source>
</evidence>
<protein>
    <submittedName>
        <fullName evidence="5">HTH-type transcriptional regulator</fullName>
    </submittedName>
</protein>
<dbReference type="SUPFAM" id="SSF46785">
    <property type="entry name" value="Winged helix' DNA-binding domain"/>
    <property type="match status" value="1"/>
</dbReference>
<name>A0A060M1A0_9BACI</name>
<dbReference type="SMART" id="SM00347">
    <property type="entry name" value="HTH_MARR"/>
    <property type="match status" value="1"/>
</dbReference>
<keyword evidence="2" id="KW-0238">DNA-binding</keyword>
<evidence type="ECO:0000256" key="3">
    <source>
        <dbReference type="ARBA" id="ARBA00023163"/>
    </source>
</evidence>
<accession>A0A060M1A0</accession>
<evidence type="ECO:0000313" key="5">
    <source>
        <dbReference type="EMBL" id="AIC96197.1"/>
    </source>
</evidence>
<keyword evidence="3" id="KW-0804">Transcription</keyword>
<dbReference type="Proteomes" id="UP000027142">
    <property type="component" value="Chromosome"/>
</dbReference>
<keyword evidence="1" id="KW-0805">Transcription regulation</keyword>
<dbReference type="GO" id="GO:0003700">
    <property type="term" value="F:DNA-binding transcription factor activity"/>
    <property type="evidence" value="ECO:0007669"/>
    <property type="project" value="InterPro"/>
</dbReference>
<organism evidence="5 6">
    <name type="scientific">Shouchella lehensis G1</name>
    <dbReference type="NCBI Taxonomy" id="1246626"/>
    <lineage>
        <taxon>Bacteria</taxon>
        <taxon>Bacillati</taxon>
        <taxon>Bacillota</taxon>
        <taxon>Bacilli</taxon>
        <taxon>Bacillales</taxon>
        <taxon>Bacillaceae</taxon>
        <taxon>Shouchella</taxon>
    </lineage>
</organism>
<dbReference type="Pfam" id="PF01047">
    <property type="entry name" value="MarR"/>
    <property type="match status" value="1"/>
</dbReference>
<dbReference type="InterPro" id="IPR036390">
    <property type="entry name" value="WH_DNA-bd_sf"/>
</dbReference>
<evidence type="ECO:0000256" key="1">
    <source>
        <dbReference type="ARBA" id="ARBA00023015"/>
    </source>
</evidence>
<dbReference type="PANTHER" id="PTHR42756">
    <property type="entry name" value="TRANSCRIPTIONAL REGULATOR, MARR"/>
    <property type="match status" value="1"/>
</dbReference>
<evidence type="ECO:0000259" key="4">
    <source>
        <dbReference type="PROSITE" id="PS50995"/>
    </source>
</evidence>
<dbReference type="PRINTS" id="PR00598">
    <property type="entry name" value="HTHMARR"/>
</dbReference>
<gene>
    <name evidence="5" type="ORF">BleG1_3650</name>
</gene>
<dbReference type="HOGENOM" id="CLU_083287_18_6_9"/>
<dbReference type="GO" id="GO:0003677">
    <property type="term" value="F:DNA binding"/>
    <property type="evidence" value="ECO:0007669"/>
    <property type="project" value="UniProtKB-KW"/>
</dbReference>
<dbReference type="PATRIC" id="fig|1246626.3.peg.3641"/>
<dbReference type="InterPro" id="IPR000835">
    <property type="entry name" value="HTH_MarR-typ"/>
</dbReference>
<dbReference type="KEGG" id="ble:BleG1_3650"/>
<sequence length="144" mass="16881">MESFDESIGFATAQTHRMMFRAFTSYLRSFAITPEQWTVIKRLYTYGDLTQKQLVIAAEKDKATLTRIIDLLQQKTLIKKRLNDEDKRSHYICLTEHGSQLYKAVQPGTEQFYKDLVKDISTTDLANYMDTLQKLQEACRYHID</sequence>
<dbReference type="PANTHER" id="PTHR42756:SF1">
    <property type="entry name" value="TRANSCRIPTIONAL REPRESSOR OF EMRAB OPERON"/>
    <property type="match status" value="1"/>
</dbReference>
<dbReference type="OrthoDB" id="5327581at2"/>
<proteinExistence type="predicted"/>
<dbReference type="AlphaFoldDB" id="A0A060M1A0"/>
<dbReference type="RefSeq" id="WP_038483909.1">
    <property type="nucleotide sequence ID" value="NZ_CP003923.1"/>
</dbReference>
<dbReference type="EMBL" id="CP003923">
    <property type="protein sequence ID" value="AIC96197.1"/>
    <property type="molecule type" value="Genomic_DNA"/>
</dbReference>
<keyword evidence="6" id="KW-1185">Reference proteome</keyword>
<reference evidence="5 6" key="1">
    <citation type="journal article" date="2014" name="Gene">
        <title>A comparative genomic analysis of the alkalitolerant soil bacterium Bacillus lehensis G1.</title>
        <authorList>
            <person name="Noor Y.M."/>
            <person name="Samsulrizal N.H."/>
            <person name="Jema'on N.A."/>
            <person name="Low K.O."/>
            <person name="Ramli A.N."/>
            <person name="Alias N.I."/>
            <person name="Damis S.I."/>
            <person name="Fuzi S.F."/>
            <person name="Isa M.N."/>
            <person name="Murad A.M."/>
            <person name="Raih M.F."/>
            <person name="Bakar F.D."/>
            <person name="Najimudin N."/>
            <person name="Mahadi N.M."/>
            <person name="Illias R.M."/>
        </authorList>
    </citation>
    <scope>NUCLEOTIDE SEQUENCE [LARGE SCALE GENOMIC DNA]</scope>
    <source>
        <strain evidence="5 6">G1</strain>
    </source>
</reference>
<dbReference type="STRING" id="1246626.BleG1_3650"/>